<dbReference type="Gene3D" id="3.40.630.60">
    <property type="match status" value="1"/>
</dbReference>
<evidence type="ECO:0000256" key="2">
    <source>
        <dbReference type="ARBA" id="ARBA00008796"/>
    </source>
</evidence>
<comment type="function">
    <text evidence="1">Ornithine decarboxylase (ODC) antizyme protein that negatively regulates ODC activity and intracellular polyamine biosynthesis in response to increased intracellular polyamine levels. Binds to ODC monomers, inhibiting the assembly of the functional ODC homodimer, and targets the monomers for ubiquitin-independent proteolytic destruction by the 26S proteasome.</text>
</comment>
<protein>
    <recommendedName>
        <fullName evidence="4">Ornithine decarboxylase antizyme</fullName>
    </recommendedName>
</protein>
<feature type="compositionally biased region" description="Pro residues" evidence="6">
    <location>
        <begin position="63"/>
        <end position="72"/>
    </location>
</feature>
<dbReference type="InterPro" id="IPR038581">
    <property type="entry name" value="ODC_AZ_sf"/>
</dbReference>
<dbReference type="PANTHER" id="PTHR10279:SF10">
    <property type="entry name" value="ORNITHINE DECARBOXYLASE ANTIZYME"/>
    <property type="match status" value="1"/>
</dbReference>
<dbReference type="GO" id="GO:0008073">
    <property type="term" value="F:ornithine decarboxylase inhibitor activity"/>
    <property type="evidence" value="ECO:0007669"/>
    <property type="project" value="InterPro"/>
</dbReference>
<dbReference type="OrthoDB" id="5959761at2759"/>
<dbReference type="GO" id="GO:0005634">
    <property type="term" value="C:nucleus"/>
    <property type="evidence" value="ECO:0007669"/>
    <property type="project" value="TreeGrafter"/>
</dbReference>
<accession>A8PYC8</accession>
<dbReference type="PANTHER" id="PTHR10279">
    <property type="entry name" value="ORNITHINE DECARBOXYLASE ANTIZYME"/>
    <property type="match status" value="1"/>
</dbReference>
<dbReference type="AlphaFoldDB" id="A8PYC8"/>
<dbReference type="InParanoid" id="A8PYC8"/>
<evidence type="ECO:0000313" key="7">
    <source>
        <dbReference type="EMBL" id="EDP44240.1"/>
    </source>
</evidence>
<dbReference type="GO" id="GO:0075523">
    <property type="term" value="P:viral translational frameshifting"/>
    <property type="evidence" value="ECO:0007669"/>
    <property type="project" value="UniProtKB-KW"/>
</dbReference>
<dbReference type="STRING" id="425265.A8PYC8"/>
<feature type="compositionally biased region" description="Low complexity" evidence="6">
    <location>
        <begin position="26"/>
        <end position="35"/>
    </location>
</feature>
<dbReference type="Proteomes" id="UP000008837">
    <property type="component" value="Unassembled WGS sequence"/>
</dbReference>
<dbReference type="RefSeq" id="XP_001731454.1">
    <property type="nucleotide sequence ID" value="XM_001731402.1"/>
</dbReference>
<dbReference type="GeneID" id="5855761"/>
<dbReference type="VEuPathDB" id="FungiDB:MGL_1637"/>
<evidence type="ECO:0000256" key="3">
    <source>
        <dbReference type="ARBA" id="ARBA00011486"/>
    </source>
</evidence>
<feature type="compositionally biased region" description="Pro residues" evidence="6">
    <location>
        <begin position="1"/>
        <end position="11"/>
    </location>
</feature>
<organism evidence="7 8">
    <name type="scientific">Malassezia globosa (strain ATCC MYA-4612 / CBS 7966)</name>
    <name type="common">Dandruff-associated fungus</name>
    <dbReference type="NCBI Taxonomy" id="425265"/>
    <lineage>
        <taxon>Eukaryota</taxon>
        <taxon>Fungi</taxon>
        <taxon>Dikarya</taxon>
        <taxon>Basidiomycota</taxon>
        <taxon>Ustilaginomycotina</taxon>
        <taxon>Malasseziomycetes</taxon>
        <taxon>Malasseziales</taxon>
        <taxon>Malasseziaceae</taxon>
        <taxon>Malassezia</taxon>
    </lineage>
</organism>
<dbReference type="GO" id="GO:0005737">
    <property type="term" value="C:cytoplasm"/>
    <property type="evidence" value="ECO:0007669"/>
    <property type="project" value="TreeGrafter"/>
</dbReference>
<evidence type="ECO:0000256" key="1">
    <source>
        <dbReference type="ARBA" id="ARBA00002307"/>
    </source>
</evidence>
<comment type="subunit">
    <text evidence="3">Interacts with ODC and thereby sterically blocks ODC homodimerization.</text>
</comment>
<dbReference type="KEGG" id="mgl:MGL_1637"/>
<dbReference type="Pfam" id="PF02100">
    <property type="entry name" value="ODC_AZ"/>
    <property type="match status" value="1"/>
</dbReference>
<dbReference type="SUPFAM" id="SSF55729">
    <property type="entry name" value="Acyl-CoA N-acyltransferases (Nat)"/>
    <property type="match status" value="1"/>
</dbReference>
<gene>
    <name evidence="7" type="ORF">MGL_1637</name>
</gene>
<name>A8PYC8_MALGO</name>
<comment type="caution">
    <text evidence="7">The sequence shown here is derived from an EMBL/GenBank/DDBJ whole genome shotgun (WGS) entry which is preliminary data.</text>
</comment>
<dbReference type="InterPro" id="IPR016181">
    <property type="entry name" value="Acyl_CoA_acyltransferase"/>
</dbReference>
<evidence type="ECO:0000256" key="5">
    <source>
        <dbReference type="ARBA" id="ARBA00022758"/>
    </source>
</evidence>
<comment type="similarity">
    <text evidence="2">Belongs to the ODC antizyme family.</text>
</comment>
<keyword evidence="5" id="KW-0688">Ribosomal frameshifting</keyword>
<dbReference type="EMBL" id="AAYY01000004">
    <property type="protein sequence ID" value="EDP44240.1"/>
    <property type="molecule type" value="Genomic_DNA"/>
</dbReference>
<evidence type="ECO:0000313" key="8">
    <source>
        <dbReference type="Proteomes" id="UP000008837"/>
    </source>
</evidence>
<feature type="region of interest" description="Disordered" evidence="6">
    <location>
        <begin position="1"/>
        <end position="72"/>
    </location>
</feature>
<proteinExistence type="inferred from homology"/>
<sequence length="321" mass="35181">MRGRCNPPPWAPWFGGGPDVTSSEMPGSSSGPGRRAPVREAAPLLRRSRTTESFVHPMSSLLPPSPPPSPPPMYRFNPIHVHHGAVSRGVDSVQDTNDDDHVQYDMGRGSDDYVLDEGGERHSERHCSRCRDHHSSMTSNAALAPLISPTAFIRTSLQLASRFDVPGTPDMSPANMDVRHQPTAMAEAFLRRIFVNWNASGAYKAEDAGIELLCPGWTGAVVQKNTCTTRSAQLRSLYVHMPRSFDRSTLRDHMLRILDAASDSVCASRVVFCLERDIPDLSSLLHGLCYVGGQLSSLQGQRDEWMQATPLASLVLVAVTL</sequence>
<evidence type="ECO:0000256" key="4">
    <source>
        <dbReference type="ARBA" id="ARBA00017712"/>
    </source>
</evidence>
<reference evidence="7 8" key="1">
    <citation type="journal article" date="2007" name="Proc. Natl. Acad. Sci. U.S.A.">
        <title>Dandruff-associated Malassezia genomes reveal convergent and divergent virulence traits shared with plant and human fungal pathogens.</title>
        <authorList>
            <person name="Xu J."/>
            <person name="Saunders C.W."/>
            <person name="Hu P."/>
            <person name="Grant R.A."/>
            <person name="Boekhout T."/>
            <person name="Kuramae E.E."/>
            <person name="Kronstad J.W."/>
            <person name="Deangelis Y.M."/>
            <person name="Reeder N.L."/>
            <person name="Johnstone K.R."/>
            <person name="Leland M."/>
            <person name="Fieno A.M."/>
            <person name="Begley W.M."/>
            <person name="Sun Y."/>
            <person name="Lacey M.P."/>
            <person name="Chaudhary T."/>
            <person name="Keough T."/>
            <person name="Chu L."/>
            <person name="Sears R."/>
            <person name="Yuan B."/>
            <person name="Dawson T.L.Jr."/>
        </authorList>
    </citation>
    <scope>NUCLEOTIDE SEQUENCE [LARGE SCALE GENOMIC DNA]</scope>
    <source>
        <strain evidence="8">ATCC MYA-4612 / CBS 7966</strain>
    </source>
</reference>
<keyword evidence="8" id="KW-1185">Reference proteome</keyword>
<dbReference type="GO" id="GO:0045732">
    <property type="term" value="P:positive regulation of protein catabolic process"/>
    <property type="evidence" value="ECO:0007669"/>
    <property type="project" value="TreeGrafter"/>
</dbReference>
<dbReference type="InterPro" id="IPR002993">
    <property type="entry name" value="ODC_AZ"/>
</dbReference>
<evidence type="ECO:0000256" key="6">
    <source>
        <dbReference type="SAM" id="MobiDB-lite"/>
    </source>
</evidence>